<sequence length="387" mass="42757">MVDIHTSTALNDPPSKDGASMPIPNLRRPRMLPNKIGQCERTEKAIEIELLQGWKKKNVILELTNRILEWNDTLCPNCQANLKGKGPQVLDEHEVNNYEGRDLPDADFESAAHTNDAEDSNCSEAVTSLRKILGKGTQRDLSLSSPDCNQRLVAFLTIQTSASVAISVLALLPSHPTAAIYHSALDTPCMANAPAPGWLRQQPAKTDPDIFDDEDTAPESPAAARALRACNSRQRSDTRRVKNSTPPNSGCAAAMPVADAPFPSTLGAFIGCNQRQNSDETPLQPHEHSLNCALAQMQLRIRQNQYTSPGGAQMWESDVARFNELVTSTYGKRALGWCEIARHTIEEERASQAHNVRQKDAVIGELRQNVDRLRREVAELKDMVPWM</sequence>
<comment type="caution">
    <text evidence="3">The sequence shown here is derived from an EMBL/GenBank/DDBJ whole genome shotgun (WGS) entry which is preliminary data.</text>
</comment>
<evidence type="ECO:0000313" key="4">
    <source>
        <dbReference type="Proteomes" id="UP000593566"/>
    </source>
</evidence>
<feature type="compositionally biased region" description="Polar residues" evidence="2">
    <location>
        <begin position="1"/>
        <end position="10"/>
    </location>
</feature>
<keyword evidence="1" id="KW-0175">Coiled coil</keyword>
<name>A0A8H6CKL4_9LECA</name>
<dbReference type="GeneID" id="59338845"/>
<evidence type="ECO:0000256" key="1">
    <source>
        <dbReference type="SAM" id="Coils"/>
    </source>
</evidence>
<feature type="coiled-coil region" evidence="1">
    <location>
        <begin position="356"/>
        <end position="383"/>
    </location>
</feature>
<dbReference type="AlphaFoldDB" id="A0A8H6CKL4"/>
<gene>
    <name evidence="3" type="ORF">HO133_010454</name>
</gene>
<evidence type="ECO:0000256" key="2">
    <source>
        <dbReference type="SAM" id="MobiDB-lite"/>
    </source>
</evidence>
<evidence type="ECO:0000313" key="3">
    <source>
        <dbReference type="EMBL" id="KAF6225257.1"/>
    </source>
</evidence>
<dbReference type="Proteomes" id="UP000593566">
    <property type="component" value="Unassembled WGS sequence"/>
</dbReference>
<proteinExistence type="predicted"/>
<feature type="region of interest" description="Disordered" evidence="2">
    <location>
        <begin position="194"/>
        <end position="252"/>
    </location>
</feature>
<reference evidence="3 4" key="1">
    <citation type="journal article" date="2020" name="Genomics">
        <title>Complete, high-quality genomes from long-read metagenomic sequencing of two wolf lichen thalli reveals enigmatic genome architecture.</title>
        <authorList>
            <person name="McKenzie S.K."/>
            <person name="Walston R.F."/>
            <person name="Allen J.L."/>
        </authorList>
    </citation>
    <scope>NUCLEOTIDE SEQUENCE [LARGE SCALE GENOMIC DNA]</scope>
    <source>
        <strain evidence="3">WasteWater1</strain>
    </source>
</reference>
<accession>A0A8H6CKL4</accession>
<keyword evidence="4" id="KW-1185">Reference proteome</keyword>
<organism evidence="3 4">
    <name type="scientific">Letharia lupina</name>
    <dbReference type="NCBI Taxonomy" id="560253"/>
    <lineage>
        <taxon>Eukaryota</taxon>
        <taxon>Fungi</taxon>
        <taxon>Dikarya</taxon>
        <taxon>Ascomycota</taxon>
        <taxon>Pezizomycotina</taxon>
        <taxon>Lecanoromycetes</taxon>
        <taxon>OSLEUM clade</taxon>
        <taxon>Lecanoromycetidae</taxon>
        <taxon>Lecanorales</taxon>
        <taxon>Lecanorineae</taxon>
        <taxon>Parmeliaceae</taxon>
        <taxon>Letharia</taxon>
    </lineage>
</organism>
<dbReference type="RefSeq" id="XP_037154124.1">
    <property type="nucleotide sequence ID" value="XM_037301307.1"/>
</dbReference>
<protein>
    <submittedName>
        <fullName evidence="3">Uncharacterized protein</fullName>
    </submittedName>
</protein>
<feature type="region of interest" description="Disordered" evidence="2">
    <location>
        <begin position="1"/>
        <end position="31"/>
    </location>
</feature>
<dbReference type="EMBL" id="JACCJB010000008">
    <property type="protein sequence ID" value="KAF6225257.1"/>
    <property type="molecule type" value="Genomic_DNA"/>
</dbReference>